<feature type="region of interest" description="Disordered" evidence="3">
    <location>
        <begin position="168"/>
        <end position="188"/>
    </location>
</feature>
<dbReference type="Proteomes" id="UP000756346">
    <property type="component" value="Unassembled WGS sequence"/>
</dbReference>
<dbReference type="SMART" id="SM00066">
    <property type="entry name" value="GAL4"/>
    <property type="match status" value="1"/>
</dbReference>
<feature type="region of interest" description="Disordered" evidence="3">
    <location>
        <begin position="1"/>
        <end position="25"/>
    </location>
</feature>
<feature type="compositionally biased region" description="Basic and acidic residues" evidence="3">
    <location>
        <begin position="446"/>
        <end position="462"/>
    </location>
</feature>
<dbReference type="Gene3D" id="4.10.240.10">
    <property type="entry name" value="Zn(2)-C6 fungal-type DNA-binding domain"/>
    <property type="match status" value="1"/>
</dbReference>
<feature type="region of interest" description="Disordered" evidence="3">
    <location>
        <begin position="826"/>
        <end position="851"/>
    </location>
</feature>
<dbReference type="CDD" id="cd12148">
    <property type="entry name" value="fungal_TF_MHR"/>
    <property type="match status" value="1"/>
</dbReference>
<dbReference type="EMBL" id="JAGTJQ010000010">
    <property type="protein sequence ID" value="KAH7021365.1"/>
    <property type="molecule type" value="Genomic_DNA"/>
</dbReference>
<proteinExistence type="predicted"/>
<dbReference type="GO" id="GO:0003677">
    <property type="term" value="F:DNA binding"/>
    <property type="evidence" value="ECO:0007669"/>
    <property type="project" value="InterPro"/>
</dbReference>
<organism evidence="5 6">
    <name type="scientific">Microdochium trichocladiopsis</name>
    <dbReference type="NCBI Taxonomy" id="1682393"/>
    <lineage>
        <taxon>Eukaryota</taxon>
        <taxon>Fungi</taxon>
        <taxon>Dikarya</taxon>
        <taxon>Ascomycota</taxon>
        <taxon>Pezizomycotina</taxon>
        <taxon>Sordariomycetes</taxon>
        <taxon>Xylariomycetidae</taxon>
        <taxon>Xylariales</taxon>
        <taxon>Microdochiaceae</taxon>
        <taxon>Microdochium</taxon>
    </lineage>
</organism>
<dbReference type="PANTHER" id="PTHR46910:SF1">
    <property type="entry name" value="MISCELLANEOUS ZN(II)2CYS6 TRANSCRIPTION FACTOR (EUROFUNG)-RELATED"/>
    <property type="match status" value="1"/>
</dbReference>
<dbReference type="InterPro" id="IPR050987">
    <property type="entry name" value="AtrR-like"/>
</dbReference>
<dbReference type="PROSITE" id="PS50048">
    <property type="entry name" value="ZN2_CY6_FUNGAL_2"/>
    <property type="match status" value="1"/>
</dbReference>
<dbReference type="GO" id="GO:0008270">
    <property type="term" value="F:zinc ion binding"/>
    <property type="evidence" value="ECO:0007669"/>
    <property type="project" value="InterPro"/>
</dbReference>
<dbReference type="Pfam" id="PF04082">
    <property type="entry name" value="Fungal_trans"/>
    <property type="match status" value="1"/>
</dbReference>
<dbReference type="PANTHER" id="PTHR46910">
    <property type="entry name" value="TRANSCRIPTION FACTOR PDR1"/>
    <property type="match status" value="1"/>
</dbReference>
<evidence type="ECO:0000256" key="1">
    <source>
        <dbReference type="ARBA" id="ARBA00022723"/>
    </source>
</evidence>
<evidence type="ECO:0000256" key="3">
    <source>
        <dbReference type="SAM" id="MobiDB-lite"/>
    </source>
</evidence>
<dbReference type="SMART" id="SM00906">
    <property type="entry name" value="Fungal_trans"/>
    <property type="match status" value="1"/>
</dbReference>
<keyword evidence="1" id="KW-0479">Metal-binding</keyword>
<dbReference type="GO" id="GO:0000981">
    <property type="term" value="F:DNA-binding transcription factor activity, RNA polymerase II-specific"/>
    <property type="evidence" value="ECO:0007669"/>
    <property type="project" value="InterPro"/>
</dbReference>
<dbReference type="PROSITE" id="PS00463">
    <property type="entry name" value="ZN2_CY6_FUNGAL_1"/>
    <property type="match status" value="1"/>
</dbReference>
<evidence type="ECO:0000259" key="4">
    <source>
        <dbReference type="PROSITE" id="PS50048"/>
    </source>
</evidence>
<protein>
    <recommendedName>
        <fullName evidence="4">Zn(2)-C6 fungal-type domain-containing protein</fullName>
    </recommendedName>
</protein>
<name>A0A9P8XWB1_9PEZI</name>
<dbReference type="InterPro" id="IPR007219">
    <property type="entry name" value="XnlR_reg_dom"/>
</dbReference>
<sequence>MDFTSPRRVSVVSEAPHHPAPTRPYQKPNRLNVACTQCRRRKVRCDASLPRCRHCRLRGEKCETLDLREATRGLTNDQAAVVGDISGDGCSVLAVVTDGQPHLRSRIRQRSRSNRASSQVADRTTQNRPLPATEMLDSHARRESPPVEDVSWVSRAYQASAVENHHGQNITNHHEDDGPTENANGNSVTNADAAAATTTTPDVVLNTDETSSRTKFLGGSSVQSLCSFVDLHLAAIGLEPIGACFNDGMRHSEEFPVPLFLLGGAATSGITSSSLPPLPPRGEMALYTSIFLKRLWPLIPVVDPASLEADINTFLAIQEAQGGAAEAGILAHLAAAPAQVAPALVMAYSVVCIGHDELHGGGGGVVMGATTTAQSSSTRYLGAAYALYAQLVGSPYVASVQALVLLALALRGQVKEGQAWQVLGQAVRIAHSIGLHKRAEGLLLARNRDGGESRTGGREQAKSARRRGGSDENMTAGPPDSVVLQSRIWWSCCALERVMQLESGRPSQLGDTGDCCLPGSLAVMASLVGGFFASWYGLTVIMGRIAQEVYVKKPATLLDLLQKVQELDGTLLRWEASRYRERGNDCSLENDDDDDGYLSSVLLLQYNFAHITLLRISIMFPPKVYHAELCKYQSQLTSHNRLRNGSHFCSTAARATITEALHHADHRNTTSTSSSPLCAGGSAVWLTTSPLFLSIIVLALGILQQPQRRMASADLEMLSLGTELFETTLSRWMGNVGSASSCDGGDSGARPGFSSIGRTLHARVALYYKLFQERNLGKTMTTTTTTSGIVTENTVAIPGVPALADTTHDGVSSLMLLADLSSSSSSVRNRRLEHQQQHLHHHHHQHGGSIRAEQARNNNNNTLVSDSAYTSAPQASGALSTLGEVTSMTTTTPAGQLQQAQVVHQASTAWHSATTTTPFQGLDFNDVWDMLGSDLLLDEHSISFA</sequence>
<keyword evidence="6" id="KW-1185">Reference proteome</keyword>
<dbReference type="SUPFAM" id="SSF57701">
    <property type="entry name" value="Zn2/Cys6 DNA-binding domain"/>
    <property type="match status" value="1"/>
</dbReference>
<reference evidence="5" key="1">
    <citation type="journal article" date="2021" name="Nat. Commun.">
        <title>Genetic determinants of endophytism in the Arabidopsis root mycobiome.</title>
        <authorList>
            <person name="Mesny F."/>
            <person name="Miyauchi S."/>
            <person name="Thiergart T."/>
            <person name="Pickel B."/>
            <person name="Atanasova L."/>
            <person name="Karlsson M."/>
            <person name="Huettel B."/>
            <person name="Barry K.W."/>
            <person name="Haridas S."/>
            <person name="Chen C."/>
            <person name="Bauer D."/>
            <person name="Andreopoulos W."/>
            <person name="Pangilinan J."/>
            <person name="LaButti K."/>
            <person name="Riley R."/>
            <person name="Lipzen A."/>
            <person name="Clum A."/>
            <person name="Drula E."/>
            <person name="Henrissat B."/>
            <person name="Kohler A."/>
            <person name="Grigoriev I.V."/>
            <person name="Martin F.M."/>
            <person name="Hacquard S."/>
        </authorList>
    </citation>
    <scope>NUCLEOTIDE SEQUENCE</scope>
    <source>
        <strain evidence="5">MPI-CAGE-CH-0230</strain>
    </source>
</reference>
<feature type="region of interest" description="Disordered" evidence="3">
    <location>
        <begin position="446"/>
        <end position="479"/>
    </location>
</feature>
<comment type="caution">
    <text evidence="5">The sequence shown here is derived from an EMBL/GenBank/DDBJ whole genome shotgun (WGS) entry which is preliminary data.</text>
</comment>
<feature type="region of interest" description="Disordered" evidence="3">
    <location>
        <begin position="103"/>
        <end position="150"/>
    </location>
</feature>
<dbReference type="RefSeq" id="XP_046007566.1">
    <property type="nucleotide sequence ID" value="XM_046161216.1"/>
</dbReference>
<keyword evidence="2" id="KW-0539">Nucleus</keyword>
<feature type="compositionally biased region" description="Basic residues" evidence="3">
    <location>
        <begin position="837"/>
        <end position="846"/>
    </location>
</feature>
<dbReference type="Pfam" id="PF00172">
    <property type="entry name" value="Zn_clus"/>
    <property type="match status" value="1"/>
</dbReference>
<dbReference type="InterPro" id="IPR036864">
    <property type="entry name" value="Zn2-C6_fun-type_DNA-bd_sf"/>
</dbReference>
<accession>A0A9P8XWB1</accession>
<feature type="compositionally biased region" description="Basic residues" evidence="3">
    <location>
        <begin position="103"/>
        <end position="113"/>
    </location>
</feature>
<dbReference type="InterPro" id="IPR001138">
    <property type="entry name" value="Zn2Cys6_DnaBD"/>
</dbReference>
<feature type="compositionally biased region" description="Basic and acidic residues" evidence="3">
    <location>
        <begin position="136"/>
        <end position="145"/>
    </location>
</feature>
<dbReference type="GeneID" id="70190762"/>
<evidence type="ECO:0000313" key="5">
    <source>
        <dbReference type="EMBL" id="KAH7021365.1"/>
    </source>
</evidence>
<evidence type="ECO:0000256" key="2">
    <source>
        <dbReference type="ARBA" id="ARBA00023242"/>
    </source>
</evidence>
<dbReference type="AlphaFoldDB" id="A0A9P8XWB1"/>
<dbReference type="CDD" id="cd00067">
    <property type="entry name" value="GAL4"/>
    <property type="match status" value="1"/>
</dbReference>
<feature type="domain" description="Zn(2)-C6 fungal-type" evidence="4">
    <location>
        <begin position="34"/>
        <end position="64"/>
    </location>
</feature>
<evidence type="ECO:0000313" key="6">
    <source>
        <dbReference type="Proteomes" id="UP000756346"/>
    </source>
</evidence>
<feature type="compositionally biased region" description="Polar residues" evidence="3">
    <location>
        <begin position="119"/>
        <end position="128"/>
    </location>
</feature>
<dbReference type="GO" id="GO:0006351">
    <property type="term" value="P:DNA-templated transcription"/>
    <property type="evidence" value="ECO:0007669"/>
    <property type="project" value="InterPro"/>
</dbReference>
<dbReference type="OrthoDB" id="3037908at2759"/>
<gene>
    <name evidence="5" type="ORF">B0I36DRAFT_388092</name>
</gene>